<evidence type="ECO:0000256" key="1">
    <source>
        <dbReference type="SAM" id="MobiDB-lite"/>
    </source>
</evidence>
<protein>
    <submittedName>
        <fullName evidence="2">Uncharacterized protein</fullName>
    </submittedName>
</protein>
<evidence type="ECO:0000313" key="2">
    <source>
        <dbReference type="EMBL" id="KAL3309022.1"/>
    </source>
</evidence>
<feature type="compositionally biased region" description="Basic residues" evidence="1">
    <location>
        <begin position="108"/>
        <end position="117"/>
    </location>
</feature>
<dbReference type="EMBL" id="JBJKFK010004394">
    <property type="protein sequence ID" value="KAL3309022.1"/>
    <property type="molecule type" value="Genomic_DNA"/>
</dbReference>
<accession>A0ABD2PQ68</accession>
<sequence>MLTNDWDKNRIDFLHPFIHLSKCLMDSSLEANEEEQFPDGAREHLFRRLSSERRRKVWTQASRAGAARDRMECELYPPSYQTTNVTLLANKHSLGEAPVGLCVKANQSKRKGTHFHKSSTETSGLGSSLDYASNENLNQQRDHLSIRSFTRFRRSTETPILEANLDEEICELSRKSDDGRPFHNSSSLRPLLLGQPNQQEKQLSLALVTNPYLLKEDEELCQFYDQQGISTRGLESKRDKKIVTIRTNEAPKHLKPGRDEIEISLDKGERKESAQLPQMDSKEEEDEDEASVSLLKPSKYDDVKSSTNLTTVDLLRLAEYWDHAVFSRTRICSGFLTSLTIIIALYCISSRSWLQSSEAAVDFQ</sequence>
<dbReference type="AlphaFoldDB" id="A0ABD2PQ68"/>
<reference evidence="2 3" key="1">
    <citation type="submission" date="2024-11" db="EMBL/GenBank/DDBJ databases">
        <title>Adaptive evolution of stress response genes in parasites aligns with host niche diversity.</title>
        <authorList>
            <person name="Hahn C."/>
            <person name="Resl P."/>
        </authorList>
    </citation>
    <scope>NUCLEOTIDE SEQUENCE [LARGE SCALE GENOMIC DNA]</scope>
    <source>
        <strain evidence="2">EGGRZ-B1_66</strain>
        <tissue evidence="2">Body</tissue>
    </source>
</reference>
<evidence type="ECO:0000313" key="3">
    <source>
        <dbReference type="Proteomes" id="UP001626550"/>
    </source>
</evidence>
<keyword evidence="3" id="KW-1185">Reference proteome</keyword>
<comment type="caution">
    <text evidence="2">The sequence shown here is derived from an EMBL/GenBank/DDBJ whole genome shotgun (WGS) entry which is preliminary data.</text>
</comment>
<name>A0ABD2PQ68_9PLAT</name>
<feature type="non-terminal residue" evidence="2">
    <location>
        <position position="364"/>
    </location>
</feature>
<feature type="region of interest" description="Disordered" evidence="1">
    <location>
        <begin position="108"/>
        <end position="127"/>
    </location>
</feature>
<gene>
    <name evidence="2" type="ORF">Ciccas_012436</name>
</gene>
<proteinExistence type="predicted"/>
<organism evidence="2 3">
    <name type="scientific">Cichlidogyrus casuarinus</name>
    <dbReference type="NCBI Taxonomy" id="1844966"/>
    <lineage>
        <taxon>Eukaryota</taxon>
        <taxon>Metazoa</taxon>
        <taxon>Spiralia</taxon>
        <taxon>Lophotrochozoa</taxon>
        <taxon>Platyhelminthes</taxon>
        <taxon>Monogenea</taxon>
        <taxon>Monopisthocotylea</taxon>
        <taxon>Dactylogyridea</taxon>
        <taxon>Ancyrocephalidae</taxon>
        <taxon>Cichlidogyrus</taxon>
    </lineage>
</organism>
<dbReference type="Proteomes" id="UP001626550">
    <property type="component" value="Unassembled WGS sequence"/>
</dbReference>
<feature type="compositionally biased region" description="Basic and acidic residues" evidence="1">
    <location>
        <begin position="249"/>
        <end position="273"/>
    </location>
</feature>
<feature type="region of interest" description="Disordered" evidence="1">
    <location>
        <begin position="248"/>
        <end position="294"/>
    </location>
</feature>